<reference evidence="2" key="1">
    <citation type="submission" date="2022-10" db="EMBL/GenBank/DDBJ databases">
        <title>Comparative genomic study of S. anginosus.</title>
        <authorList>
            <person name="Prasad A."/>
            <person name="Ene A."/>
            <person name="Jablonska S."/>
            <person name="Du J."/>
            <person name="Wolfe A.J."/>
            <person name="Putonti C."/>
        </authorList>
    </citation>
    <scope>NUCLEOTIDE SEQUENCE</scope>
    <source>
        <strain evidence="2">UMB6888</strain>
    </source>
</reference>
<evidence type="ECO:0000313" key="3">
    <source>
        <dbReference type="Proteomes" id="UP001208853"/>
    </source>
</evidence>
<comment type="caution">
    <text evidence="2">The sequence shown here is derived from an EMBL/GenBank/DDBJ whole genome shotgun (WGS) entry which is preliminary data.</text>
</comment>
<dbReference type="InterPro" id="IPR055247">
    <property type="entry name" value="InsJ-like_HTH"/>
</dbReference>
<evidence type="ECO:0000259" key="1">
    <source>
        <dbReference type="Pfam" id="PF13518"/>
    </source>
</evidence>
<dbReference type="RefSeq" id="WP_257372051.1">
    <property type="nucleotide sequence ID" value="NZ_CP118053.1"/>
</dbReference>
<name>A0AAW5THS2_STRAP</name>
<accession>A0AAW5THS2</accession>
<dbReference type="AlphaFoldDB" id="A0AAW5THS2"/>
<dbReference type="InterPro" id="IPR009057">
    <property type="entry name" value="Homeodomain-like_sf"/>
</dbReference>
<gene>
    <name evidence="2" type="ORF">OJ930_09025</name>
</gene>
<dbReference type="EMBL" id="JAPAIK010000092">
    <property type="protein sequence ID" value="MCW1073139.1"/>
    <property type="molecule type" value="Genomic_DNA"/>
</dbReference>
<feature type="domain" description="Insertion element IS150 protein InsJ-like helix-turn-helix" evidence="1">
    <location>
        <begin position="37"/>
        <end position="85"/>
    </location>
</feature>
<sequence>MTKRVQKKRTNVILKLDKNQERGSLMKTIITEEIKLRQRAVEYAIKHDNNAKAARKYHTTRQQIARWRSRYDGTARSLLPKSRRPLHHPNEHKIHELELIRKIYKRYSRDGLAKIYVQCQRRGYKRSYGAMKKMIKKLQLTEKKEKRTYPNVARCVLNFKSPNQIVQQHLLQSA</sequence>
<organism evidence="2 3">
    <name type="scientific">Streptococcus anginosus</name>
    <dbReference type="NCBI Taxonomy" id="1328"/>
    <lineage>
        <taxon>Bacteria</taxon>
        <taxon>Bacillati</taxon>
        <taxon>Bacillota</taxon>
        <taxon>Bacilli</taxon>
        <taxon>Lactobacillales</taxon>
        <taxon>Streptococcaceae</taxon>
        <taxon>Streptococcus</taxon>
        <taxon>Streptococcus anginosus group</taxon>
    </lineage>
</organism>
<proteinExistence type="predicted"/>
<dbReference type="Proteomes" id="UP001208853">
    <property type="component" value="Unassembled WGS sequence"/>
</dbReference>
<evidence type="ECO:0000313" key="2">
    <source>
        <dbReference type="EMBL" id="MCW1073139.1"/>
    </source>
</evidence>
<dbReference type="Pfam" id="PF13518">
    <property type="entry name" value="HTH_28"/>
    <property type="match status" value="1"/>
</dbReference>
<dbReference type="SUPFAM" id="SSF46689">
    <property type="entry name" value="Homeodomain-like"/>
    <property type="match status" value="1"/>
</dbReference>
<protein>
    <submittedName>
        <fullName evidence="2">Helix-turn-helix domain-containing protein</fullName>
    </submittedName>
</protein>